<dbReference type="InterPro" id="IPR028241">
    <property type="entry name" value="RAVE2/Rogdi"/>
</dbReference>
<name>A0ABR0SGL1_9HYPO</name>
<evidence type="ECO:0000313" key="1">
    <source>
        <dbReference type="EMBL" id="KAK5991293.1"/>
    </source>
</evidence>
<protein>
    <recommendedName>
        <fullName evidence="3">37S ribosomal protein rsm22</fullName>
    </recommendedName>
</protein>
<evidence type="ECO:0008006" key="3">
    <source>
        <dbReference type="Google" id="ProtNLM"/>
    </source>
</evidence>
<keyword evidence="2" id="KW-1185">Reference proteome</keyword>
<proteinExistence type="predicted"/>
<accession>A0ABR0SGL1</accession>
<dbReference type="PANTHER" id="PTHR13618:SF1">
    <property type="entry name" value="PROTEIN ROGDI HOMOLOG"/>
    <property type="match status" value="1"/>
</dbReference>
<dbReference type="Proteomes" id="UP001338125">
    <property type="component" value="Unassembled WGS sequence"/>
</dbReference>
<dbReference type="Pfam" id="PF10259">
    <property type="entry name" value="Rogdi_lz"/>
    <property type="match status" value="1"/>
</dbReference>
<gene>
    <name evidence="1" type="ORF">PT974_09573</name>
</gene>
<reference evidence="1 2" key="1">
    <citation type="submission" date="2024-01" db="EMBL/GenBank/DDBJ databases">
        <title>Complete genome of Cladobotryum mycophilum ATHUM6906.</title>
        <authorList>
            <person name="Christinaki A.C."/>
            <person name="Myridakis A.I."/>
            <person name="Kouvelis V.N."/>
        </authorList>
    </citation>
    <scope>NUCLEOTIDE SEQUENCE [LARGE SCALE GENOMIC DNA]</scope>
    <source>
        <strain evidence="1 2">ATHUM6906</strain>
    </source>
</reference>
<comment type="caution">
    <text evidence="1">The sequence shown here is derived from an EMBL/GenBank/DDBJ whole genome shotgun (WGS) entry which is preliminary data.</text>
</comment>
<organism evidence="1 2">
    <name type="scientific">Cladobotryum mycophilum</name>
    <dbReference type="NCBI Taxonomy" id="491253"/>
    <lineage>
        <taxon>Eukaryota</taxon>
        <taxon>Fungi</taxon>
        <taxon>Dikarya</taxon>
        <taxon>Ascomycota</taxon>
        <taxon>Pezizomycotina</taxon>
        <taxon>Sordariomycetes</taxon>
        <taxon>Hypocreomycetidae</taxon>
        <taxon>Hypocreales</taxon>
        <taxon>Hypocreaceae</taxon>
        <taxon>Cladobotryum</taxon>
    </lineage>
</organism>
<sequence>MSFDIWPPISPEDLRIKAAQVQERELSWITERTIVVCQELRHGLEDCYALLAPTDPGSTLVMSTPRNEKVKGTITRVGTRIIKGSLGLQLRMIPPQMLTLSQSYNIPIHALDDLHIRLTESIDLLGLILSGPDDDSMSPRPDAQSLSSALRLLADSITSSIALLKGPSLVEPQTSWTTESVPRAHFSPPLSPNFSFYITIQECSIVVWLRVLEPLDAPVHFGMKLGLAIGTVRRLEHDEMDTIFKYKHSGDNRSDTMRHPANHAFEPKSVSAPLSSRDYEDVHVREKVRVESADPNLISLHAKLGYLGVMLGQARRNLAAVMGVELEM</sequence>
<dbReference type="EMBL" id="JAVFKD010000014">
    <property type="protein sequence ID" value="KAK5991293.1"/>
    <property type="molecule type" value="Genomic_DNA"/>
</dbReference>
<dbReference type="PANTHER" id="PTHR13618">
    <property type="entry name" value="LEUCINE ZIPPER CONTAINING TRANSCRIPTION FACTOR LZF1"/>
    <property type="match status" value="1"/>
</dbReference>
<evidence type="ECO:0000313" key="2">
    <source>
        <dbReference type="Proteomes" id="UP001338125"/>
    </source>
</evidence>